<proteinExistence type="predicted"/>
<sequence length="77" mass="8659">MNAEYHDDAPHNRCYRAKALGRVENNTFNLTKLDPLTAEFDLAIRYATKTLDGAVLEHAGFVARAVKAAMWSLDKYS</sequence>
<accession>A0A0G2FG10</accession>
<evidence type="ECO:0000313" key="1">
    <source>
        <dbReference type="EMBL" id="KKY33076.1"/>
    </source>
</evidence>
<comment type="caution">
    <text evidence="1">The sequence shown here is derived from an EMBL/GenBank/DDBJ whole genome shotgun (WGS) entry which is preliminary data.</text>
</comment>
<reference evidence="1 2" key="1">
    <citation type="submission" date="2015-05" db="EMBL/GenBank/DDBJ databases">
        <title>Distinctive expansion of gene families associated with plant cell wall degradation and secondary metabolism in the genomes of grapevine trunk pathogens.</title>
        <authorList>
            <person name="Lawrence D.P."/>
            <person name="Travadon R."/>
            <person name="Rolshausen P.E."/>
            <person name="Baumgartner K."/>
        </authorList>
    </citation>
    <scope>NUCLEOTIDE SEQUENCE [LARGE SCALE GENOMIC DNA]</scope>
    <source>
        <strain evidence="1">DA912</strain>
    </source>
</reference>
<dbReference type="Proteomes" id="UP000034680">
    <property type="component" value="Unassembled WGS sequence"/>
</dbReference>
<evidence type="ECO:0000313" key="2">
    <source>
        <dbReference type="Proteomes" id="UP000034680"/>
    </source>
</evidence>
<dbReference type="EMBL" id="LCUC01000260">
    <property type="protein sequence ID" value="KKY33076.1"/>
    <property type="molecule type" value="Genomic_DNA"/>
</dbReference>
<gene>
    <name evidence="1" type="ORF">UCDDA912_g06959</name>
</gene>
<dbReference type="AlphaFoldDB" id="A0A0G2FG10"/>
<protein>
    <submittedName>
        <fullName evidence="1">Uncharacterized protein</fullName>
    </submittedName>
</protein>
<keyword evidence="2" id="KW-1185">Reference proteome</keyword>
<name>A0A0G2FG10_9PEZI</name>
<reference evidence="1 2" key="2">
    <citation type="submission" date="2015-05" db="EMBL/GenBank/DDBJ databases">
        <authorList>
            <person name="Morales-Cruz A."/>
            <person name="Amrine K.C."/>
            <person name="Cantu D."/>
        </authorList>
    </citation>
    <scope>NUCLEOTIDE SEQUENCE [LARGE SCALE GENOMIC DNA]</scope>
    <source>
        <strain evidence="1">DA912</strain>
    </source>
</reference>
<organism evidence="1 2">
    <name type="scientific">Diaporthe ampelina</name>
    <dbReference type="NCBI Taxonomy" id="1214573"/>
    <lineage>
        <taxon>Eukaryota</taxon>
        <taxon>Fungi</taxon>
        <taxon>Dikarya</taxon>
        <taxon>Ascomycota</taxon>
        <taxon>Pezizomycotina</taxon>
        <taxon>Sordariomycetes</taxon>
        <taxon>Sordariomycetidae</taxon>
        <taxon>Diaporthales</taxon>
        <taxon>Diaporthaceae</taxon>
        <taxon>Diaporthe</taxon>
    </lineage>
</organism>